<accession>A0ACB9HGL1</accession>
<protein>
    <submittedName>
        <fullName evidence="1">Uncharacterized protein</fullName>
    </submittedName>
</protein>
<reference evidence="2" key="1">
    <citation type="journal article" date="2022" name="Mol. Ecol. Resour.">
        <title>The genomes of chicory, endive, great burdock and yacon provide insights into Asteraceae palaeo-polyploidization history and plant inulin production.</title>
        <authorList>
            <person name="Fan W."/>
            <person name="Wang S."/>
            <person name="Wang H."/>
            <person name="Wang A."/>
            <person name="Jiang F."/>
            <person name="Liu H."/>
            <person name="Zhao H."/>
            <person name="Xu D."/>
            <person name="Zhang Y."/>
        </authorList>
    </citation>
    <scope>NUCLEOTIDE SEQUENCE [LARGE SCALE GENOMIC DNA]</scope>
    <source>
        <strain evidence="2">cv. Yunnan</strain>
    </source>
</reference>
<keyword evidence="2" id="KW-1185">Reference proteome</keyword>
<reference evidence="1 2" key="2">
    <citation type="journal article" date="2022" name="Mol. Ecol. Resour.">
        <title>The genomes of chicory, endive, great burdock and yacon provide insights into Asteraceae paleo-polyploidization history and plant inulin production.</title>
        <authorList>
            <person name="Fan W."/>
            <person name="Wang S."/>
            <person name="Wang H."/>
            <person name="Wang A."/>
            <person name="Jiang F."/>
            <person name="Liu H."/>
            <person name="Zhao H."/>
            <person name="Xu D."/>
            <person name="Zhang Y."/>
        </authorList>
    </citation>
    <scope>NUCLEOTIDE SEQUENCE [LARGE SCALE GENOMIC DNA]</scope>
    <source>
        <strain evidence="2">cv. Yunnan</strain>
        <tissue evidence="1">Leaves</tissue>
    </source>
</reference>
<evidence type="ECO:0000313" key="2">
    <source>
        <dbReference type="Proteomes" id="UP001056120"/>
    </source>
</evidence>
<dbReference type="Proteomes" id="UP001056120">
    <property type="component" value="Linkage Group LG12"/>
</dbReference>
<proteinExistence type="predicted"/>
<organism evidence="1 2">
    <name type="scientific">Smallanthus sonchifolius</name>
    <dbReference type="NCBI Taxonomy" id="185202"/>
    <lineage>
        <taxon>Eukaryota</taxon>
        <taxon>Viridiplantae</taxon>
        <taxon>Streptophyta</taxon>
        <taxon>Embryophyta</taxon>
        <taxon>Tracheophyta</taxon>
        <taxon>Spermatophyta</taxon>
        <taxon>Magnoliopsida</taxon>
        <taxon>eudicotyledons</taxon>
        <taxon>Gunneridae</taxon>
        <taxon>Pentapetalae</taxon>
        <taxon>asterids</taxon>
        <taxon>campanulids</taxon>
        <taxon>Asterales</taxon>
        <taxon>Asteraceae</taxon>
        <taxon>Asteroideae</taxon>
        <taxon>Heliantheae alliance</taxon>
        <taxon>Millerieae</taxon>
        <taxon>Smallanthus</taxon>
    </lineage>
</organism>
<comment type="caution">
    <text evidence="1">The sequence shown here is derived from an EMBL/GenBank/DDBJ whole genome shotgun (WGS) entry which is preliminary data.</text>
</comment>
<dbReference type="EMBL" id="CM042029">
    <property type="protein sequence ID" value="KAI3794240.1"/>
    <property type="molecule type" value="Genomic_DNA"/>
</dbReference>
<sequence>MLELHRQSKKAIETIEGDMRDMLDVGGEADIQGGSGGGSVVGVVDGTGGDNWVAVEIGVILIKRVSGVVVAGVVFVLEESDGGWWSSSVRFGSKKPHHLFVNSYQIRKQIKIETFGEVKSRIVSKGRMNGDYGVIDMVKVTII</sequence>
<gene>
    <name evidence="1" type="ORF">L1987_36869</name>
</gene>
<name>A0ACB9HGL1_9ASTR</name>
<evidence type="ECO:0000313" key="1">
    <source>
        <dbReference type="EMBL" id="KAI3794240.1"/>
    </source>
</evidence>